<dbReference type="Proteomes" id="UP000789739">
    <property type="component" value="Unassembled WGS sequence"/>
</dbReference>
<sequence length="462" mass="51504">MRVAYLYPNGYDYVVAQCAVWAAGGIAVPLCITHPPTELEYAIKDSQSSLVLVHPQLEHMTSSISGQFDKIVYAGPQEQYKENREFEMPRLYPMATSRRALIIYTSGTTGRPKGVVLSHANIEAQAQSLINAWKWSDKDKILHVLPLHHLHALICALYAGATVEMLSKFDAMYVWRRWTSSTRDLTLFMAVPTIYSKLIQFYKTSLPPDAQLIATESCSQFRVMISGSASLPVPLRNEWKQISGGQVLLERYGMSEIGMALSNGYEVEKRVEGTVGLPLPGVKVRLIADDGTNVTEEVDTPGEVQVKGPNVFKEYWNRPEATAKEFTEDGWFKTGDTAIREPSTKMYRILGRKSVDIIKSGGYKISALEIERELLAHPDIADVAIVGVEDAEWGQRVGAVVVPKHSETAITLNALREFAKDRLASYKLPTLLKLYDDALPRNAMGKVNKKELVKTAFPPKNN</sequence>
<dbReference type="GO" id="GO:0031956">
    <property type="term" value="F:medium-chain fatty acid-CoA ligase activity"/>
    <property type="evidence" value="ECO:0007669"/>
    <property type="project" value="TreeGrafter"/>
</dbReference>
<feature type="domain" description="AMP-dependent synthetase/ligase" evidence="2">
    <location>
        <begin position="2"/>
        <end position="316"/>
    </location>
</feature>
<name>A0A9N8VYB5_9GLOM</name>
<dbReference type="InterPro" id="IPR020845">
    <property type="entry name" value="AMP-binding_CS"/>
</dbReference>
<organism evidence="4 5">
    <name type="scientific">Paraglomus brasilianum</name>
    <dbReference type="NCBI Taxonomy" id="144538"/>
    <lineage>
        <taxon>Eukaryota</taxon>
        <taxon>Fungi</taxon>
        <taxon>Fungi incertae sedis</taxon>
        <taxon>Mucoromycota</taxon>
        <taxon>Glomeromycotina</taxon>
        <taxon>Glomeromycetes</taxon>
        <taxon>Paraglomerales</taxon>
        <taxon>Paraglomeraceae</taxon>
        <taxon>Paraglomus</taxon>
    </lineage>
</organism>
<evidence type="ECO:0000259" key="2">
    <source>
        <dbReference type="Pfam" id="PF00501"/>
    </source>
</evidence>
<evidence type="ECO:0000256" key="1">
    <source>
        <dbReference type="ARBA" id="ARBA00006432"/>
    </source>
</evidence>
<comment type="similarity">
    <text evidence="1">Belongs to the ATP-dependent AMP-binding enzyme family.</text>
</comment>
<evidence type="ECO:0000313" key="4">
    <source>
        <dbReference type="EMBL" id="CAG8470635.1"/>
    </source>
</evidence>
<dbReference type="Pfam" id="PF13193">
    <property type="entry name" value="AMP-binding_C"/>
    <property type="match status" value="1"/>
</dbReference>
<dbReference type="InterPro" id="IPR000873">
    <property type="entry name" value="AMP-dep_synth/lig_dom"/>
</dbReference>
<dbReference type="InterPro" id="IPR045851">
    <property type="entry name" value="AMP-bd_C_sf"/>
</dbReference>
<dbReference type="GO" id="GO:0006631">
    <property type="term" value="P:fatty acid metabolic process"/>
    <property type="evidence" value="ECO:0007669"/>
    <property type="project" value="TreeGrafter"/>
</dbReference>
<proteinExistence type="inferred from homology"/>
<keyword evidence="5" id="KW-1185">Reference proteome</keyword>
<dbReference type="SUPFAM" id="SSF56801">
    <property type="entry name" value="Acetyl-CoA synthetase-like"/>
    <property type="match status" value="1"/>
</dbReference>
<protein>
    <submittedName>
        <fullName evidence="4">2921_t:CDS:1</fullName>
    </submittedName>
</protein>
<accession>A0A9N8VYB5</accession>
<dbReference type="OrthoDB" id="2380869at2759"/>
<gene>
    <name evidence="4" type="ORF">PBRASI_LOCUS1053</name>
</gene>
<dbReference type="CDD" id="cd05941">
    <property type="entry name" value="MCS"/>
    <property type="match status" value="1"/>
</dbReference>
<reference evidence="4" key="1">
    <citation type="submission" date="2021-06" db="EMBL/GenBank/DDBJ databases">
        <authorList>
            <person name="Kallberg Y."/>
            <person name="Tangrot J."/>
            <person name="Rosling A."/>
        </authorList>
    </citation>
    <scope>NUCLEOTIDE SEQUENCE</scope>
    <source>
        <strain evidence="4">BR232B</strain>
    </source>
</reference>
<dbReference type="AlphaFoldDB" id="A0A9N8VYB5"/>
<dbReference type="EMBL" id="CAJVPI010000063">
    <property type="protein sequence ID" value="CAG8470635.1"/>
    <property type="molecule type" value="Genomic_DNA"/>
</dbReference>
<evidence type="ECO:0000259" key="3">
    <source>
        <dbReference type="Pfam" id="PF13193"/>
    </source>
</evidence>
<dbReference type="PANTHER" id="PTHR43201">
    <property type="entry name" value="ACYL-COA SYNTHETASE"/>
    <property type="match status" value="1"/>
</dbReference>
<evidence type="ECO:0000313" key="5">
    <source>
        <dbReference type="Proteomes" id="UP000789739"/>
    </source>
</evidence>
<feature type="domain" description="AMP-binding enzyme C-terminal" evidence="3">
    <location>
        <begin position="369"/>
        <end position="446"/>
    </location>
</feature>
<dbReference type="PROSITE" id="PS00455">
    <property type="entry name" value="AMP_BINDING"/>
    <property type="match status" value="1"/>
</dbReference>
<dbReference type="Pfam" id="PF00501">
    <property type="entry name" value="AMP-binding"/>
    <property type="match status" value="1"/>
</dbReference>
<dbReference type="InterPro" id="IPR025110">
    <property type="entry name" value="AMP-bd_C"/>
</dbReference>
<dbReference type="InterPro" id="IPR042099">
    <property type="entry name" value="ANL_N_sf"/>
</dbReference>
<dbReference type="Gene3D" id="3.30.300.30">
    <property type="match status" value="1"/>
</dbReference>
<comment type="caution">
    <text evidence="4">The sequence shown here is derived from an EMBL/GenBank/DDBJ whole genome shotgun (WGS) entry which is preliminary data.</text>
</comment>
<dbReference type="Gene3D" id="3.40.50.12780">
    <property type="entry name" value="N-terminal domain of ligase-like"/>
    <property type="match status" value="1"/>
</dbReference>
<dbReference type="PANTHER" id="PTHR43201:SF8">
    <property type="entry name" value="ACYL-COA SYNTHETASE FAMILY MEMBER 3"/>
    <property type="match status" value="1"/>
</dbReference>